<dbReference type="STRING" id="3914.A0A0L9TGF8"/>
<evidence type="ECO:0000256" key="2">
    <source>
        <dbReference type="ARBA" id="ARBA00006673"/>
    </source>
</evidence>
<keyword evidence="6" id="KW-0805">Transcription regulation</keyword>
<dbReference type="Gramene" id="KOM29214">
    <property type="protein sequence ID" value="KOM29214"/>
    <property type="gene ID" value="LR48_Vigan641s000200"/>
</dbReference>
<feature type="region of interest" description="Disordered" evidence="9">
    <location>
        <begin position="117"/>
        <end position="207"/>
    </location>
</feature>
<evidence type="ECO:0000313" key="12">
    <source>
        <dbReference type="Proteomes" id="UP000053144"/>
    </source>
</evidence>
<accession>A0A0L9TGF8</accession>
<feature type="compositionally biased region" description="Basic and acidic residues" evidence="9">
    <location>
        <begin position="196"/>
        <end position="207"/>
    </location>
</feature>
<dbReference type="GO" id="GO:0005730">
    <property type="term" value="C:nucleolus"/>
    <property type="evidence" value="ECO:0007669"/>
    <property type="project" value="UniProtKB-SubCell"/>
</dbReference>
<evidence type="ECO:0000256" key="6">
    <source>
        <dbReference type="ARBA" id="ARBA00023015"/>
    </source>
</evidence>
<feature type="compositionally biased region" description="Basic and acidic residues" evidence="9">
    <location>
        <begin position="155"/>
        <end position="167"/>
    </location>
</feature>
<keyword evidence="5" id="KW-0156">Chromatin regulator</keyword>
<dbReference type="GO" id="GO:0016787">
    <property type="term" value="F:hydrolase activity"/>
    <property type="evidence" value="ECO:0007669"/>
    <property type="project" value="UniProtKB-KW"/>
</dbReference>
<dbReference type="FunFam" id="2.60.120.340:FF:000004">
    <property type="entry name" value="Histone deacetylase HDT1"/>
    <property type="match status" value="1"/>
</dbReference>
<dbReference type="AlphaFoldDB" id="A0A0L9TGF8"/>
<comment type="similarity">
    <text evidence="2">Belongs to the histone deacetylase HD2 family.</text>
</comment>
<keyword evidence="7" id="KW-0804">Transcription</keyword>
<name>A0A0L9TGF8_PHAAN</name>
<proteinExistence type="inferred from homology"/>
<reference evidence="12" key="1">
    <citation type="journal article" date="2015" name="Proc. Natl. Acad. Sci. U.S.A.">
        <title>Genome sequencing of adzuki bean (Vigna angularis) provides insight into high starch and low fat accumulation and domestication.</title>
        <authorList>
            <person name="Yang K."/>
            <person name="Tian Z."/>
            <person name="Chen C."/>
            <person name="Luo L."/>
            <person name="Zhao B."/>
            <person name="Wang Z."/>
            <person name="Yu L."/>
            <person name="Li Y."/>
            <person name="Sun Y."/>
            <person name="Li W."/>
            <person name="Chen Y."/>
            <person name="Li Y."/>
            <person name="Zhang Y."/>
            <person name="Ai D."/>
            <person name="Zhao J."/>
            <person name="Shang C."/>
            <person name="Ma Y."/>
            <person name="Wu B."/>
            <person name="Wang M."/>
            <person name="Gao L."/>
            <person name="Sun D."/>
            <person name="Zhang P."/>
            <person name="Guo F."/>
            <person name="Wang W."/>
            <person name="Li Y."/>
            <person name="Wang J."/>
            <person name="Varshney R.K."/>
            <person name="Wang J."/>
            <person name="Ling H.Q."/>
            <person name="Wan P."/>
        </authorList>
    </citation>
    <scope>NUCLEOTIDE SEQUENCE</scope>
    <source>
        <strain evidence="12">cv. Jingnong 6</strain>
    </source>
</reference>
<feature type="compositionally biased region" description="Basic and acidic residues" evidence="9">
    <location>
        <begin position="117"/>
        <end position="136"/>
    </location>
</feature>
<dbReference type="GO" id="GO:0006325">
    <property type="term" value="P:chromatin organization"/>
    <property type="evidence" value="ECO:0007669"/>
    <property type="project" value="UniProtKB-KW"/>
</dbReference>
<dbReference type="EMBL" id="KQ258471">
    <property type="protein sequence ID" value="KOM29214.1"/>
    <property type="molecule type" value="Genomic_DNA"/>
</dbReference>
<evidence type="ECO:0000313" key="11">
    <source>
        <dbReference type="EMBL" id="KOM29214.1"/>
    </source>
</evidence>
<comment type="subcellular location">
    <subcellularLocation>
        <location evidence="1">Nucleus</location>
        <location evidence="1">Nucleolus</location>
    </subcellularLocation>
</comment>
<evidence type="ECO:0000256" key="4">
    <source>
        <dbReference type="ARBA" id="ARBA00022801"/>
    </source>
</evidence>
<dbReference type="Pfam" id="PF17800">
    <property type="entry name" value="NPL"/>
    <property type="match status" value="1"/>
</dbReference>
<feature type="non-terminal residue" evidence="11">
    <location>
        <position position="1"/>
    </location>
</feature>
<evidence type="ECO:0000259" key="10">
    <source>
        <dbReference type="Pfam" id="PF17800"/>
    </source>
</evidence>
<dbReference type="InterPro" id="IPR041232">
    <property type="entry name" value="NPL"/>
</dbReference>
<dbReference type="Proteomes" id="UP000053144">
    <property type="component" value="Unassembled WGS sequence"/>
</dbReference>
<evidence type="ECO:0000256" key="1">
    <source>
        <dbReference type="ARBA" id="ARBA00004604"/>
    </source>
</evidence>
<evidence type="ECO:0000256" key="3">
    <source>
        <dbReference type="ARBA" id="ARBA00022491"/>
    </source>
</evidence>
<evidence type="ECO:0000256" key="9">
    <source>
        <dbReference type="SAM" id="MobiDB-lite"/>
    </source>
</evidence>
<keyword evidence="4" id="KW-0378">Hydrolase</keyword>
<feature type="domain" description="Nucleoplasmin-like" evidence="10">
    <location>
        <begin position="3"/>
        <end position="92"/>
    </location>
</feature>
<evidence type="ECO:0000256" key="5">
    <source>
        <dbReference type="ARBA" id="ARBA00022853"/>
    </source>
</evidence>
<sequence length="335" mass="37481">LSFLGVEVKSGESLKVDPGDDKIIHLSNACLGDVTKAKGESVALYVKFGNQKLVLGTLSSDKFPQISYDLIFEKEFELSHSWKNGSIFFTGFKAQSQSESYPFNTIYYFNHGVKPDEAKQKKTADPKKNEKAKEKDADGEDEDSSESDSDDDSSEDKPTTNGDRESSEGDEDSDEEDEDDDKDEDEDEDEDESDEETPKKIEAGKKRNIDSAKKTTIPVKKAKFVTPQKTAQSAIEELMMFLEANPLEDIKKKLDKFYMVLMLRALHPNFDHLRDQLLTSHEVPSMETLTTCLLLAPTPLEAHELVEPSVMVATRGRGGRGGRGGRRRPQCTYCC</sequence>
<keyword evidence="3" id="KW-0678">Repressor</keyword>
<feature type="compositionally biased region" description="Acidic residues" evidence="9">
    <location>
        <begin position="137"/>
        <end position="154"/>
    </location>
</feature>
<evidence type="ECO:0000256" key="7">
    <source>
        <dbReference type="ARBA" id="ARBA00023163"/>
    </source>
</evidence>
<organism evidence="11 12">
    <name type="scientific">Phaseolus angularis</name>
    <name type="common">Azuki bean</name>
    <name type="synonym">Vigna angularis</name>
    <dbReference type="NCBI Taxonomy" id="3914"/>
    <lineage>
        <taxon>Eukaryota</taxon>
        <taxon>Viridiplantae</taxon>
        <taxon>Streptophyta</taxon>
        <taxon>Embryophyta</taxon>
        <taxon>Tracheophyta</taxon>
        <taxon>Spermatophyta</taxon>
        <taxon>Magnoliopsida</taxon>
        <taxon>eudicotyledons</taxon>
        <taxon>Gunneridae</taxon>
        <taxon>Pentapetalae</taxon>
        <taxon>rosids</taxon>
        <taxon>fabids</taxon>
        <taxon>Fabales</taxon>
        <taxon>Fabaceae</taxon>
        <taxon>Papilionoideae</taxon>
        <taxon>50 kb inversion clade</taxon>
        <taxon>NPAAA clade</taxon>
        <taxon>indigoferoid/millettioid clade</taxon>
        <taxon>Phaseoleae</taxon>
        <taxon>Vigna</taxon>
    </lineage>
</organism>
<evidence type="ECO:0000256" key="8">
    <source>
        <dbReference type="ARBA" id="ARBA00023242"/>
    </source>
</evidence>
<dbReference type="Gene3D" id="2.60.120.340">
    <property type="entry name" value="Nucleoplasmin core domain"/>
    <property type="match status" value="1"/>
</dbReference>
<gene>
    <name evidence="11" type="ORF">LR48_Vigan641s000200</name>
</gene>
<protein>
    <recommendedName>
        <fullName evidence="10">Nucleoplasmin-like domain-containing protein</fullName>
    </recommendedName>
</protein>
<keyword evidence="8" id="KW-0539">Nucleus</keyword>
<feature type="compositionally biased region" description="Acidic residues" evidence="9">
    <location>
        <begin position="168"/>
        <end position="195"/>
    </location>
</feature>